<organism evidence="2 3">
    <name type="scientific">Gorilla gorilla gorilla</name>
    <name type="common">Western lowland gorilla</name>
    <dbReference type="NCBI Taxonomy" id="9595"/>
    <lineage>
        <taxon>Eukaryota</taxon>
        <taxon>Metazoa</taxon>
        <taxon>Chordata</taxon>
        <taxon>Craniata</taxon>
        <taxon>Vertebrata</taxon>
        <taxon>Euteleostomi</taxon>
        <taxon>Mammalia</taxon>
        <taxon>Eutheria</taxon>
        <taxon>Euarchontoglires</taxon>
        <taxon>Primates</taxon>
        <taxon>Haplorrhini</taxon>
        <taxon>Catarrhini</taxon>
        <taxon>Hominidae</taxon>
        <taxon>Gorilla</taxon>
    </lineage>
</organism>
<dbReference type="InParanoid" id="A0A2I2ZDI7"/>
<reference evidence="2" key="3">
    <citation type="submission" date="2025-08" db="UniProtKB">
        <authorList>
            <consortium name="Ensembl"/>
        </authorList>
    </citation>
    <scope>IDENTIFICATION</scope>
</reference>
<protein>
    <submittedName>
        <fullName evidence="2">Uncharacterized protein</fullName>
    </submittedName>
</protein>
<reference evidence="2" key="4">
    <citation type="submission" date="2025-09" db="UniProtKB">
        <authorList>
            <consortium name="Ensembl"/>
        </authorList>
    </citation>
    <scope>IDENTIFICATION</scope>
</reference>
<dbReference type="AlphaFoldDB" id="A0A2I2ZDI7"/>
<dbReference type="Ensembl" id="ENSGGOT00000046016.1">
    <property type="protein sequence ID" value="ENSGGOP00000045141.1"/>
    <property type="gene ID" value="ENSGGOG00000038946.1"/>
</dbReference>
<accession>A0A2I2ZDI7</accession>
<evidence type="ECO:0000256" key="1">
    <source>
        <dbReference type="SAM" id="MobiDB-lite"/>
    </source>
</evidence>
<keyword evidence="3" id="KW-1185">Reference proteome</keyword>
<name>A0A2I2ZDI7_GORGO</name>
<reference evidence="3" key="1">
    <citation type="submission" date="2011-05" db="EMBL/GenBank/DDBJ databases">
        <title>Insights into the evolution of the great apes provided by the gorilla genome.</title>
        <authorList>
            <person name="Scally A."/>
        </authorList>
    </citation>
    <scope>NUCLEOTIDE SEQUENCE [LARGE SCALE GENOMIC DNA]</scope>
</reference>
<dbReference type="GeneTree" id="ENSGT00910000147603"/>
<evidence type="ECO:0000313" key="3">
    <source>
        <dbReference type="Proteomes" id="UP000001519"/>
    </source>
</evidence>
<evidence type="ECO:0000313" key="2">
    <source>
        <dbReference type="Ensembl" id="ENSGGOP00000045141.1"/>
    </source>
</evidence>
<feature type="region of interest" description="Disordered" evidence="1">
    <location>
        <begin position="1"/>
        <end position="24"/>
    </location>
</feature>
<dbReference type="EMBL" id="CABD030076592">
    <property type="status" value="NOT_ANNOTATED_CDS"/>
    <property type="molecule type" value="Genomic_DNA"/>
</dbReference>
<reference evidence="2 3" key="2">
    <citation type="journal article" date="2012" name="Nature">
        <title>Insights into hominid evolution from the gorilla genome sequence.</title>
        <authorList>
            <person name="Scally A."/>
            <person name="Dutheil J.Y."/>
            <person name="Hillier L.W."/>
            <person name="Jordan G.E."/>
            <person name="Goodhead I."/>
            <person name="Herrero J."/>
            <person name="Hobolth A."/>
            <person name="Lappalainen T."/>
            <person name="Mailund T."/>
            <person name="Marques-Bonet T."/>
            <person name="McCarthy S."/>
            <person name="Montgomery S.H."/>
            <person name="Schwalie P.C."/>
            <person name="Tang Y.A."/>
            <person name="Ward M.C."/>
            <person name="Xue Y."/>
            <person name="Yngvadottir B."/>
            <person name="Alkan C."/>
            <person name="Andersen L.N."/>
            <person name="Ayub Q."/>
            <person name="Ball E.V."/>
            <person name="Beal K."/>
            <person name="Bradley B.J."/>
            <person name="Chen Y."/>
            <person name="Clee C.M."/>
            <person name="Fitzgerald S."/>
            <person name="Graves T.A."/>
            <person name="Gu Y."/>
            <person name="Heath P."/>
            <person name="Heger A."/>
            <person name="Karakoc E."/>
            <person name="Kolb-Kokocinski A."/>
            <person name="Laird G.K."/>
            <person name="Lunter G."/>
            <person name="Meader S."/>
            <person name="Mort M."/>
            <person name="Mullikin J.C."/>
            <person name="Munch K."/>
            <person name="O'Connor T.D."/>
            <person name="Phillips A.D."/>
            <person name="Prado-Martinez J."/>
            <person name="Rogers A.S."/>
            <person name="Sajjadian S."/>
            <person name="Schmidt D."/>
            <person name="Shaw K."/>
            <person name="Simpson J.T."/>
            <person name="Stenson P.D."/>
            <person name="Turner D.J."/>
            <person name="Vigilant L."/>
            <person name="Vilella A.J."/>
            <person name="Whitener W."/>
            <person name="Zhu B."/>
            <person name="Cooper D.N."/>
            <person name="de Jong P."/>
            <person name="Dermitzakis E.T."/>
            <person name="Eichler E.E."/>
            <person name="Flicek P."/>
            <person name="Goldman N."/>
            <person name="Mundy N.I."/>
            <person name="Ning Z."/>
            <person name="Odom D.T."/>
            <person name="Ponting C.P."/>
            <person name="Quail M.A."/>
            <person name="Ryder O.A."/>
            <person name="Searle S.M."/>
            <person name="Warren W.C."/>
            <person name="Wilson R.K."/>
            <person name="Schierup M.H."/>
            <person name="Rogers J."/>
            <person name="Tyler-Smith C."/>
            <person name="Durbin R."/>
        </authorList>
    </citation>
    <scope>NUCLEOTIDE SEQUENCE [LARGE SCALE GENOMIC DNA]</scope>
</reference>
<dbReference type="Proteomes" id="UP000001519">
    <property type="component" value="Chromosome 10"/>
</dbReference>
<dbReference type="OMA" id="PISECCT"/>
<dbReference type="Bgee" id="ENSGGOG00000038946">
    <property type="expression patterns" value="Expressed in prefrontal cortex"/>
</dbReference>
<proteinExistence type="predicted"/>
<sequence>MQGPDGHCHIPPGQTEKSTQQKQAVGKSCPHATWQFNHPPFTPTPISGCCTVCPYSVSCK</sequence>